<dbReference type="PANTHER" id="PTHR33446:SF2">
    <property type="entry name" value="PROTEIN TONB"/>
    <property type="match status" value="1"/>
</dbReference>
<keyword evidence="5 10" id="KW-0997">Cell inner membrane</keyword>
<sequence length="245" mass="26973">MRLGKRNYSYLSGRGFIVSFKRYAVFALASLLLHGLLAQAMEREDRTIAMAPSKPGPISVQMLPAVTKPQPVAEPTPVVEPLPEPKPTPKPKPKPKPTPKPKPKPTPKPEPRPVVKPAPKPEPVAAKAPVTEQKPPEKVEQKPQQTAAKDSSPKRIETPSFKTRPAPIAYPAQARRRGQEGTVIIEVWLDENGKQTKRILASSSGVSALDKTALKAIAKWRFSAYVENGRSIAHRVHIPIRFKLD</sequence>
<comment type="similarity">
    <text evidence="2 10">Belongs to the TonB family.</text>
</comment>
<dbReference type="InterPro" id="IPR003538">
    <property type="entry name" value="TonB"/>
</dbReference>
<comment type="subcellular location">
    <subcellularLocation>
        <location evidence="1 10">Cell inner membrane</location>
        <topology evidence="1 10">Single-pass membrane protein</topology>
        <orientation evidence="1 10">Periplasmic side</orientation>
    </subcellularLocation>
</comment>
<feature type="domain" description="TonB C-terminal" evidence="12">
    <location>
        <begin position="155"/>
        <end position="245"/>
    </location>
</feature>
<keyword evidence="14" id="KW-1185">Reference proteome</keyword>
<organism evidence="13 14">
    <name type="scientific">Oceanisphaera marina</name>
    <dbReference type="NCBI Taxonomy" id="2017550"/>
    <lineage>
        <taxon>Bacteria</taxon>
        <taxon>Pseudomonadati</taxon>
        <taxon>Pseudomonadota</taxon>
        <taxon>Gammaproteobacteria</taxon>
        <taxon>Aeromonadales</taxon>
        <taxon>Aeromonadaceae</taxon>
        <taxon>Oceanisphaera</taxon>
    </lineage>
</organism>
<keyword evidence="4 10" id="KW-1003">Cell membrane</keyword>
<dbReference type="SUPFAM" id="SSF74653">
    <property type="entry name" value="TolA/TonB C-terminal domain"/>
    <property type="match status" value="1"/>
</dbReference>
<keyword evidence="10" id="KW-0735">Signal-anchor</keyword>
<evidence type="ECO:0000313" key="14">
    <source>
        <dbReference type="Proteomes" id="UP000646152"/>
    </source>
</evidence>
<evidence type="ECO:0000256" key="2">
    <source>
        <dbReference type="ARBA" id="ARBA00006555"/>
    </source>
</evidence>
<evidence type="ECO:0000256" key="10">
    <source>
        <dbReference type="RuleBase" id="RU362123"/>
    </source>
</evidence>
<evidence type="ECO:0000256" key="5">
    <source>
        <dbReference type="ARBA" id="ARBA00022519"/>
    </source>
</evidence>
<reference evidence="14" key="1">
    <citation type="journal article" date="2019" name="Int. J. Syst. Evol. Microbiol.">
        <title>The Global Catalogue of Microorganisms (GCM) 10K type strain sequencing project: providing services to taxonomists for standard genome sequencing and annotation.</title>
        <authorList>
            <consortium name="The Broad Institute Genomics Platform"/>
            <consortium name="The Broad Institute Genome Sequencing Center for Infectious Disease"/>
            <person name="Wu L."/>
            <person name="Ma J."/>
        </authorList>
    </citation>
    <scope>NUCLEOTIDE SEQUENCE [LARGE SCALE GENOMIC DNA]</scope>
    <source>
        <strain evidence="14">CGMCC 1.15923</strain>
    </source>
</reference>
<keyword evidence="3 10" id="KW-0813">Transport</keyword>
<evidence type="ECO:0000256" key="4">
    <source>
        <dbReference type="ARBA" id="ARBA00022475"/>
    </source>
</evidence>
<dbReference type="InterPro" id="IPR051045">
    <property type="entry name" value="TonB-dependent_transducer"/>
</dbReference>
<dbReference type="PANTHER" id="PTHR33446">
    <property type="entry name" value="PROTEIN TONB-RELATED"/>
    <property type="match status" value="1"/>
</dbReference>
<dbReference type="EMBL" id="BMKE01000001">
    <property type="protein sequence ID" value="GGB32444.1"/>
    <property type="molecule type" value="Genomic_DNA"/>
</dbReference>
<evidence type="ECO:0000256" key="3">
    <source>
        <dbReference type="ARBA" id="ARBA00022448"/>
    </source>
</evidence>
<dbReference type="Proteomes" id="UP000646152">
    <property type="component" value="Unassembled WGS sequence"/>
</dbReference>
<name>A0ABQ1IC24_9GAMM</name>
<keyword evidence="8" id="KW-1133">Transmembrane helix</keyword>
<evidence type="ECO:0000256" key="6">
    <source>
        <dbReference type="ARBA" id="ARBA00022692"/>
    </source>
</evidence>
<evidence type="ECO:0000256" key="8">
    <source>
        <dbReference type="ARBA" id="ARBA00022989"/>
    </source>
</evidence>
<dbReference type="InterPro" id="IPR037682">
    <property type="entry name" value="TonB_C"/>
</dbReference>
<dbReference type="Pfam" id="PF03544">
    <property type="entry name" value="TonB_C"/>
    <property type="match status" value="1"/>
</dbReference>
<feature type="compositionally biased region" description="Pro residues" evidence="11">
    <location>
        <begin position="72"/>
        <end position="88"/>
    </location>
</feature>
<dbReference type="InterPro" id="IPR006260">
    <property type="entry name" value="TonB/TolA_C"/>
</dbReference>
<feature type="region of interest" description="Disordered" evidence="11">
    <location>
        <begin position="70"/>
        <end position="162"/>
    </location>
</feature>
<evidence type="ECO:0000259" key="12">
    <source>
        <dbReference type="PROSITE" id="PS52015"/>
    </source>
</evidence>
<evidence type="ECO:0000256" key="11">
    <source>
        <dbReference type="SAM" id="MobiDB-lite"/>
    </source>
</evidence>
<comment type="function">
    <text evidence="10">Interacts with outer membrane receptor proteins that carry out high-affinity binding and energy dependent uptake into the periplasmic space of specific substrates. It could act to transduce energy from the cytoplasmic membrane to specific energy-requiring processes in the outer membrane, resulting in the release into the periplasm of ligands bound by these outer membrane proteins.</text>
</comment>
<dbReference type="PROSITE" id="PS52015">
    <property type="entry name" value="TONB_CTD"/>
    <property type="match status" value="1"/>
</dbReference>
<evidence type="ECO:0000313" key="13">
    <source>
        <dbReference type="EMBL" id="GGB32444.1"/>
    </source>
</evidence>
<evidence type="ECO:0000256" key="7">
    <source>
        <dbReference type="ARBA" id="ARBA00022927"/>
    </source>
</evidence>
<comment type="caution">
    <text evidence="13">The sequence shown here is derived from an EMBL/GenBank/DDBJ whole genome shotgun (WGS) entry which is preliminary data.</text>
</comment>
<keyword evidence="7 10" id="KW-0653">Protein transport</keyword>
<accession>A0ABQ1IC24</accession>
<evidence type="ECO:0000256" key="9">
    <source>
        <dbReference type="ARBA" id="ARBA00023136"/>
    </source>
</evidence>
<keyword evidence="9" id="KW-0472">Membrane</keyword>
<dbReference type="NCBIfam" id="TIGR01352">
    <property type="entry name" value="tonB_Cterm"/>
    <property type="match status" value="1"/>
</dbReference>
<protein>
    <recommendedName>
        <fullName evidence="10">Protein TonB</fullName>
    </recommendedName>
</protein>
<evidence type="ECO:0000256" key="1">
    <source>
        <dbReference type="ARBA" id="ARBA00004383"/>
    </source>
</evidence>
<proteinExistence type="inferred from homology"/>
<keyword evidence="6" id="KW-0812">Transmembrane</keyword>
<dbReference type="Gene3D" id="3.30.1150.10">
    <property type="match status" value="1"/>
</dbReference>
<dbReference type="PRINTS" id="PR01374">
    <property type="entry name" value="TONBPROTEIN"/>
</dbReference>
<gene>
    <name evidence="13" type="ORF">GCM10011502_01820</name>
</gene>
<feature type="compositionally biased region" description="Basic residues" evidence="11">
    <location>
        <begin position="89"/>
        <end position="105"/>
    </location>
</feature>